<dbReference type="EMBL" id="LTAO01000012">
    <property type="protein sequence ID" value="KYG32252.1"/>
    <property type="molecule type" value="Genomic_DNA"/>
</dbReference>
<dbReference type="PROSITE" id="PS51257">
    <property type="entry name" value="PROKAR_LIPOPROTEIN"/>
    <property type="match status" value="1"/>
</dbReference>
<name>A0A162EC03_9BACI</name>
<evidence type="ECO:0000313" key="5">
    <source>
        <dbReference type="Proteomes" id="UP000075806"/>
    </source>
</evidence>
<feature type="signal peptide" evidence="2">
    <location>
        <begin position="1"/>
        <end position="20"/>
    </location>
</feature>
<dbReference type="RefSeq" id="WP_061948543.1">
    <property type="nucleotide sequence ID" value="NZ_LTAO01000012.1"/>
</dbReference>
<dbReference type="STRING" id="519424.AZF04_05655"/>
<evidence type="ECO:0000259" key="3">
    <source>
        <dbReference type="SMART" id="SM00909"/>
    </source>
</evidence>
<reference evidence="4" key="1">
    <citation type="submission" date="2016-02" db="EMBL/GenBank/DDBJ databases">
        <title>Genome sequence of Bacillus trypoxylicola KCTC 13244(T).</title>
        <authorList>
            <person name="Jeong H."/>
            <person name="Park S.-H."/>
            <person name="Choi S.-K."/>
        </authorList>
    </citation>
    <scope>NUCLEOTIDE SEQUENCE [LARGE SCALE GENOMIC DNA]</scope>
    <source>
        <strain evidence="4">KCTC 13244</strain>
    </source>
</reference>
<dbReference type="Proteomes" id="UP000075806">
    <property type="component" value="Unassembled WGS sequence"/>
</dbReference>
<proteinExistence type="predicted"/>
<comment type="caution">
    <text evidence="4">The sequence shown here is derived from an EMBL/GenBank/DDBJ whole genome shotgun (WGS) entry which is preliminary data.</text>
</comment>
<accession>A0A162EC03</accession>
<evidence type="ECO:0000313" key="4">
    <source>
        <dbReference type="EMBL" id="KYG32252.1"/>
    </source>
</evidence>
<dbReference type="InterPro" id="IPR019606">
    <property type="entry name" value="GerMN"/>
</dbReference>
<feature type="region of interest" description="Disordered" evidence="1">
    <location>
        <begin position="28"/>
        <end position="77"/>
    </location>
</feature>
<gene>
    <name evidence="4" type="ORF">AZF04_05655</name>
</gene>
<dbReference type="OrthoDB" id="1715058at2"/>
<keyword evidence="5" id="KW-1185">Reference proteome</keyword>
<protein>
    <submittedName>
        <fullName evidence="4">Sporulation protein</fullName>
    </submittedName>
</protein>
<evidence type="ECO:0000256" key="1">
    <source>
        <dbReference type="SAM" id="MobiDB-lite"/>
    </source>
</evidence>
<sequence length="370" mass="40647">MRKMYRRGLPVLIIATLALGACSNNSNEAMNEMDTPPINYVEDGDSLDLEEDLNGADGEGEGKEEEPAEGTEPDNGLDDATAEVVEREVYLIDANGLVVPQTIEVPNVDGVLRQSLEYLVEGGPVSELLPNGFKAVLPAGTEVNVNLKDGVATADFSEEFKEYDPKMEKKVLEAVTWTLTQFESVESVKIWINGYEQKTMPQAGTPIGDGVSRLDGINIETGSLANLVNTEDITLYFLAQNGDYTYYVPVTRRVNVDEENPYLTAMNELLSGPLPQSRLLTDFRTGVELLDEPMIEDGKVTLNFNDAILSELQTTAVSETVINMLALTLTDLEQVEEVSLQVNGSDQVLMETGNLIETVSRPADINYYKY</sequence>
<dbReference type="SMART" id="SM00909">
    <property type="entry name" value="Germane"/>
    <property type="match status" value="2"/>
</dbReference>
<feature type="domain" description="GerMN" evidence="3">
    <location>
        <begin position="262"/>
        <end position="351"/>
    </location>
</feature>
<feature type="chain" id="PRO_5038902488" evidence="2">
    <location>
        <begin position="21"/>
        <end position="370"/>
    </location>
</feature>
<evidence type="ECO:0000256" key="2">
    <source>
        <dbReference type="SAM" id="SignalP"/>
    </source>
</evidence>
<organism evidence="4 5">
    <name type="scientific">Alkalihalobacillus trypoxylicola</name>
    <dbReference type="NCBI Taxonomy" id="519424"/>
    <lineage>
        <taxon>Bacteria</taxon>
        <taxon>Bacillati</taxon>
        <taxon>Bacillota</taxon>
        <taxon>Bacilli</taxon>
        <taxon>Bacillales</taxon>
        <taxon>Bacillaceae</taxon>
        <taxon>Alkalihalobacillus</taxon>
    </lineage>
</organism>
<dbReference type="Pfam" id="PF10646">
    <property type="entry name" value="Germane"/>
    <property type="match status" value="2"/>
</dbReference>
<dbReference type="AlphaFoldDB" id="A0A162EC03"/>
<feature type="compositionally biased region" description="Acidic residues" evidence="1">
    <location>
        <begin position="42"/>
        <end position="77"/>
    </location>
</feature>
<keyword evidence="2" id="KW-0732">Signal</keyword>
<feature type="domain" description="GerMN" evidence="3">
    <location>
        <begin position="112"/>
        <end position="201"/>
    </location>
</feature>